<dbReference type="PANTHER" id="PTHR22916">
    <property type="entry name" value="GLYCOSYLTRANSFERASE"/>
    <property type="match status" value="1"/>
</dbReference>
<dbReference type="InterPro" id="IPR029044">
    <property type="entry name" value="Nucleotide-diphossugar_trans"/>
</dbReference>
<evidence type="ECO:0000313" key="2">
    <source>
        <dbReference type="EMBL" id="MFD2917683.1"/>
    </source>
</evidence>
<reference evidence="3" key="1">
    <citation type="journal article" date="2019" name="Int. J. Syst. Evol. Microbiol.">
        <title>The Global Catalogue of Microorganisms (GCM) 10K type strain sequencing project: providing services to taxonomists for standard genome sequencing and annotation.</title>
        <authorList>
            <consortium name="The Broad Institute Genomics Platform"/>
            <consortium name="The Broad Institute Genome Sequencing Center for Infectious Disease"/>
            <person name="Wu L."/>
            <person name="Ma J."/>
        </authorList>
    </citation>
    <scope>NUCLEOTIDE SEQUENCE [LARGE SCALE GENOMIC DNA]</scope>
    <source>
        <strain evidence="3">KCTC 32514</strain>
    </source>
</reference>
<name>A0ABW5ZXE2_9FLAO</name>
<protein>
    <submittedName>
        <fullName evidence="2">Glycosyltransferase family 2 protein</fullName>
    </submittedName>
</protein>
<dbReference type="CDD" id="cd00761">
    <property type="entry name" value="Glyco_tranf_GTA_type"/>
    <property type="match status" value="1"/>
</dbReference>
<dbReference type="EMBL" id="JBHUOS010000016">
    <property type="protein sequence ID" value="MFD2917683.1"/>
    <property type="molecule type" value="Genomic_DNA"/>
</dbReference>
<organism evidence="2 3">
    <name type="scientific">Psychroserpens luteus</name>
    <dbReference type="NCBI Taxonomy" id="1434066"/>
    <lineage>
        <taxon>Bacteria</taxon>
        <taxon>Pseudomonadati</taxon>
        <taxon>Bacteroidota</taxon>
        <taxon>Flavobacteriia</taxon>
        <taxon>Flavobacteriales</taxon>
        <taxon>Flavobacteriaceae</taxon>
        <taxon>Psychroserpens</taxon>
    </lineage>
</organism>
<gene>
    <name evidence="2" type="ORF">ACFS29_18670</name>
</gene>
<keyword evidence="3" id="KW-1185">Reference proteome</keyword>
<evidence type="ECO:0000259" key="1">
    <source>
        <dbReference type="Pfam" id="PF00535"/>
    </source>
</evidence>
<dbReference type="RefSeq" id="WP_194507096.1">
    <property type="nucleotide sequence ID" value="NZ_JADILU010000002.1"/>
</dbReference>
<proteinExistence type="predicted"/>
<dbReference type="Proteomes" id="UP001597548">
    <property type="component" value="Unassembled WGS sequence"/>
</dbReference>
<dbReference type="PANTHER" id="PTHR22916:SF3">
    <property type="entry name" value="UDP-GLCNAC:BETAGAL BETA-1,3-N-ACETYLGLUCOSAMINYLTRANSFERASE-LIKE PROTEIN 1"/>
    <property type="match status" value="1"/>
</dbReference>
<sequence length="295" mass="34679">MFNIVTPTYNRKDLISRVYDSLRKQTFKDFKWIIVDDGSSDNTKELIQTWQKETEDFEIEYYYLDQNVGKPEAVNFGLQKCDRPYTIIADSDDTHVPNTLSDLKSIWDVINLSSHNICAIWTLVIDEDNNVKGDKFPKDWWQVGFKERVLDLKNQLHGDKWHCWNTEILKAHPLYSDDGCHIGESHTWNRINKKHDFLCVNINHLKAHITEQSLITSKRSRKAEARGAYYSGYYGLKDVSTSAIISNKYYRYIAFEYAKSKFYYSDKKLKLSFSKYLVSLAIFILLIPNRLLNKL</sequence>
<evidence type="ECO:0000313" key="3">
    <source>
        <dbReference type="Proteomes" id="UP001597548"/>
    </source>
</evidence>
<dbReference type="SUPFAM" id="SSF53448">
    <property type="entry name" value="Nucleotide-diphospho-sugar transferases"/>
    <property type="match status" value="1"/>
</dbReference>
<feature type="domain" description="Glycosyltransferase 2-like" evidence="1">
    <location>
        <begin position="4"/>
        <end position="140"/>
    </location>
</feature>
<comment type="caution">
    <text evidence="2">The sequence shown here is derived from an EMBL/GenBank/DDBJ whole genome shotgun (WGS) entry which is preliminary data.</text>
</comment>
<dbReference type="Gene3D" id="3.90.550.10">
    <property type="entry name" value="Spore Coat Polysaccharide Biosynthesis Protein SpsA, Chain A"/>
    <property type="match status" value="1"/>
</dbReference>
<dbReference type="InterPro" id="IPR001173">
    <property type="entry name" value="Glyco_trans_2-like"/>
</dbReference>
<dbReference type="Pfam" id="PF00535">
    <property type="entry name" value="Glycos_transf_2"/>
    <property type="match status" value="1"/>
</dbReference>
<accession>A0ABW5ZXE2</accession>